<dbReference type="KEGG" id="mlr:MELLADRAFT_118607"/>
<keyword evidence="3" id="KW-1185">Reference proteome</keyword>
<dbReference type="GeneID" id="18926258"/>
<feature type="compositionally biased region" description="Polar residues" evidence="1">
    <location>
        <begin position="293"/>
        <end position="306"/>
    </location>
</feature>
<feature type="region of interest" description="Disordered" evidence="1">
    <location>
        <begin position="275"/>
        <end position="317"/>
    </location>
</feature>
<feature type="compositionally biased region" description="Basic and acidic residues" evidence="1">
    <location>
        <begin position="725"/>
        <end position="737"/>
    </location>
</feature>
<evidence type="ECO:0000313" key="3">
    <source>
        <dbReference type="Proteomes" id="UP000001072"/>
    </source>
</evidence>
<dbReference type="OrthoDB" id="2507216at2759"/>
<accession>F4SB73</accession>
<dbReference type="Proteomes" id="UP000001072">
    <property type="component" value="Unassembled WGS sequence"/>
</dbReference>
<feature type="region of interest" description="Disordered" evidence="1">
    <location>
        <begin position="657"/>
        <end position="854"/>
    </location>
</feature>
<dbReference type="VEuPathDB" id="FungiDB:MELLADRAFT_118607"/>
<feature type="compositionally biased region" description="Basic residues" evidence="1">
    <location>
        <begin position="665"/>
        <end position="676"/>
    </location>
</feature>
<feature type="compositionally biased region" description="Basic and acidic residues" evidence="1">
    <location>
        <begin position="843"/>
        <end position="854"/>
    </location>
</feature>
<sequence>MSEEHPYTHRNDNLDPNRFYSSAQLDYQDRLLNGDIATKYDAHRDDDRYSAPFDEALNSHSATFAEADPHQPGHDDTYGYKDHEIPHHAYPNLTTSHPASQPRRVERFESYDPTSDSAFLTQQLYQSSRNPLAAANTLAELESDRQPYHSQHPNLTSLAQFNRLAPHKVIHHQHHMESRPQGVSYPVSGLTEPLPIDQEVRGVGVTKHAPAVSISRLIELKRRAKALEELKNRSLHDRIPYPPQEPTWCLPETHHSSIPVPRGLSAPHLRDIIPPRHPPLGTYTVPHPRQPTEHFSQQPDYHSRTQPPLARPRTLSQPLLPPDISDPLLRLHHLKVTEIMSPVNGFDLFKCVSLYYGRLSEIYNKAGEIELRQILDRPLDAVLASDPFAQSIPIDYGYGAMKSLNDYGVAKEQLDCIDAICLDDLYLLEQVLRNDFSIIESERLRRWNRRMRWEELSIQQQQVQWDVMSSTDRRNLGLGSGGWWAYRLRMTPLDDTYGHHRTLVGTDGLFEEQHSGFKKGTFEAHYPLSTQTKVKFPFWRDGGLGLGRSLIKWLELPSTEEPTYEPTSPLSPSSAVVDNPSTQAVAVEPHNEVELQHRKEEQMISRMRAASRRRAQLIASIQAQTLLPPSAAELAFAASYPVVNHAHFEHRGHPHGYPGLAAYSPHHHYPVHHHPGQYHAPDRQPVHRNHSALRSKDVKPTSKPIPTSSSNNSASGLPWGVLLSELRKRPGWGDRHPSNPKPKSNQESKEDSTTKVKSDDPSKHANDPTKKSSDPKDPDLKKNDEKREAYKRMESSYSVTSQVPPPPAYQSNGSTRKSSLKGLPQPPLLYKAKEFPRSGSSRLVKERPPTTKDT</sequence>
<protein>
    <submittedName>
        <fullName evidence="2">Uncharacterized protein</fullName>
    </submittedName>
</protein>
<organism evidence="3">
    <name type="scientific">Melampsora larici-populina (strain 98AG31 / pathotype 3-4-7)</name>
    <name type="common">Poplar leaf rust fungus</name>
    <dbReference type="NCBI Taxonomy" id="747676"/>
    <lineage>
        <taxon>Eukaryota</taxon>
        <taxon>Fungi</taxon>
        <taxon>Dikarya</taxon>
        <taxon>Basidiomycota</taxon>
        <taxon>Pucciniomycotina</taxon>
        <taxon>Pucciniomycetes</taxon>
        <taxon>Pucciniales</taxon>
        <taxon>Melampsoraceae</taxon>
        <taxon>Melampsora</taxon>
    </lineage>
</organism>
<gene>
    <name evidence="2" type="ORF">MELLADRAFT_118607</name>
</gene>
<dbReference type="EMBL" id="GL883185">
    <property type="protein sequence ID" value="EGF98099.1"/>
    <property type="molecule type" value="Genomic_DNA"/>
</dbReference>
<feature type="compositionally biased region" description="Basic and acidic residues" evidence="1">
    <location>
        <begin position="744"/>
        <end position="794"/>
    </location>
</feature>
<dbReference type="InParanoid" id="F4SB73"/>
<reference evidence="3" key="1">
    <citation type="journal article" date="2011" name="Proc. Natl. Acad. Sci. U.S.A.">
        <title>Obligate biotrophy features unraveled by the genomic analysis of rust fungi.</title>
        <authorList>
            <person name="Duplessis S."/>
            <person name="Cuomo C.A."/>
            <person name="Lin Y.-C."/>
            <person name="Aerts A."/>
            <person name="Tisserant E."/>
            <person name="Veneault-Fourrey C."/>
            <person name="Joly D.L."/>
            <person name="Hacquard S."/>
            <person name="Amselem J."/>
            <person name="Cantarel B.L."/>
            <person name="Chiu R."/>
            <person name="Coutinho P.M."/>
            <person name="Feau N."/>
            <person name="Field M."/>
            <person name="Frey P."/>
            <person name="Gelhaye E."/>
            <person name="Goldberg J."/>
            <person name="Grabherr M.G."/>
            <person name="Kodira C.D."/>
            <person name="Kohler A."/>
            <person name="Kuees U."/>
            <person name="Lindquist E.A."/>
            <person name="Lucas S.M."/>
            <person name="Mago R."/>
            <person name="Mauceli E."/>
            <person name="Morin E."/>
            <person name="Murat C."/>
            <person name="Pangilinan J.L."/>
            <person name="Park R."/>
            <person name="Pearson M."/>
            <person name="Quesneville H."/>
            <person name="Rouhier N."/>
            <person name="Sakthikumar S."/>
            <person name="Salamov A.A."/>
            <person name="Schmutz J."/>
            <person name="Selles B."/>
            <person name="Shapiro H."/>
            <person name="Tanguay P."/>
            <person name="Tuskan G.A."/>
            <person name="Henrissat B."/>
            <person name="Van de Peer Y."/>
            <person name="Rouze P."/>
            <person name="Ellis J.G."/>
            <person name="Dodds P.N."/>
            <person name="Schein J.E."/>
            <person name="Zhong S."/>
            <person name="Hamelin R.C."/>
            <person name="Grigoriev I.V."/>
            <person name="Szabo L.J."/>
            <person name="Martin F."/>
        </authorList>
    </citation>
    <scope>NUCLEOTIDE SEQUENCE [LARGE SCALE GENOMIC DNA]</scope>
    <source>
        <strain evidence="3">98AG31 / pathotype 3-4-7</strain>
    </source>
</reference>
<feature type="compositionally biased region" description="Low complexity" evidence="1">
    <location>
        <begin position="701"/>
        <end position="713"/>
    </location>
</feature>
<name>F4SB73_MELLP</name>
<proteinExistence type="predicted"/>
<dbReference type="AlphaFoldDB" id="F4SB73"/>
<evidence type="ECO:0000256" key="1">
    <source>
        <dbReference type="SAM" id="MobiDB-lite"/>
    </source>
</evidence>
<dbReference type="RefSeq" id="XP_007418634.1">
    <property type="nucleotide sequence ID" value="XM_007418572.1"/>
</dbReference>
<dbReference type="HOGENOM" id="CLU_334356_0_0_1"/>
<evidence type="ECO:0000313" key="2">
    <source>
        <dbReference type="EMBL" id="EGF98099.1"/>
    </source>
</evidence>